<dbReference type="PANTHER" id="PTHR35006:SF2">
    <property type="entry name" value="GLYOXALASE FAMILY PROTEIN (AFU_ORTHOLOGUE AFUA_5G14830)"/>
    <property type="match status" value="1"/>
</dbReference>
<organism evidence="2 3">
    <name type="scientific">Pelomonas aquatica</name>
    <dbReference type="NCBI Taxonomy" id="431058"/>
    <lineage>
        <taxon>Bacteria</taxon>
        <taxon>Pseudomonadati</taxon>
        <taxon>Pseudomonadota</taxon>
        <taxon>Betaproteobacteria</taxon>
        <taxon>Burkholderiales</taxon>
        <taxon>Sphaerotilaceae</taxon>
        <taxon>Roseateles</taxon>
    </lineage>
</organism>
<dbReference type="Proteomes" id="UP001152766">
    <property type="component" value="Unassembled WGS sequence"/>
</dbReference>
<dbReference type="PROSITE" id="PS51819">
    <property type="entry name" value="VOC"/>
    <property type="match status" value="1"/>
</dbReference>
<dbReference type="InterPro" id="IPR029068">
    <property type="entry name" value="Glyas_Bleomycin-R_OHBP_Dase"/>
</dbReference>
<sequence length="196" mass="20944">MADGDRLTRSASCPAVSAASCCTRLSNWRSKRSRSVMRWRLRPNRVGAAHLAAIPRGGLPSMVAAVHNPGIPMIDHVSLGTRRYAEAVAFYSRVLAPLGLQLLRDTGGEAAFGTPQRWCFFLYPVPEAEAVAARGAHVALGAPGREAVAAAHATALGASAQDIFSPRLRPDISETYFGAMFHDLDGHRIEVLTNAA</sequence>
<dbReference type="InterPro" id="IPR004360">
    <property type="entry name" value="Glyas_Fos-R_dOase_dom"/>
</dbReference>
<evidence type="ECO:0000313" key="2">
    <source>
        <dbReference type="EMBL" id="MDG0865076.1"/>
    </source>
</evidence>
<dbReference type="PANTHER" id="PTHR35006">
    <property type="entry name" value="GLYOXALASE FAMILY PROTEIN (AFU_ORTHOLOGUE AFUA_5G14830)"/>
    <property type="match status" value="1"/>
</dbReference>
<dbReference type="PROSITE" id="PS51257">
    <property type="entry name" value="PROKAR_LIPOPROTEIN"/>
    <property type="match status" value="1"/>
</dbReference>
<name>A0A9X4R6S0_9BURK</name>
<reference evidence="2" key="1">
    <citation type="submission" date="2019-02" db="EMBL/GenBank/DDBJ databases">
        <title>Draft genome of the type strain Pelomonas aquatica CCUG 52575T.</title>
        <authorList>
            <person name="Gomila M."/>
            <person name="Lalucat J."/>
        </authorList>
    </citation>
    <scope>NUCLEOTIDE SEQUENCE</scope>
    <source>
        <strain evidence="2">CCUG 52575</strain>
    </source>
</reference>
<comment type="caution">
    <text evidence="2">The sequence shown here is derived from an EMBL/GenBank/DDBJ whole genome shotgun (WGS) entry which is preliminary data.</text>
</comment>
<proteinExistence type="predicted"/>
<dbReference type="AlphaFoldDB" id="A0A9X4R6S0"/>
<accession>A0A9X4R6S0</accession>
<evidence type="ECO:0000313" key="3">
    <source>
        <dbReference type="Proteomes" id="UP001152766"/>
    </source>
</evidence>
<protein>
    <recommendedName>
        <fullName evidence="1">VOC domain-containing protein</fullName>
    </recommendedName>
</protein>
<dbReference type="InterPro" id="IPR037523">
    <property type="entry name" value="VOC_core"/>
</dbReference>
<keyword evidence="3" id="KW-1185">Reference proteome</keyword>
<dbReference type="Gene3D" id="3.10.180.10">
    <property type="entry name" value="2,3-Dihydroxybiphenyl 1,2-Dioxygenase, domain 1"/>
    <property type="match status" value="1"/>
</dbReference>
<evidence type="ECO:0000259" key="1">
    <source>
        <dbReference type="PROSITE" id="PS51819"/>
    </source>
</evidence>
<dbReference type="EMBL" id="SGUG01000051">
    <property type="protein sequence ID" value="MDG0865076.1"/>
    <property type="molecule type" value="Genomic_DNA"/>
</dbReference>
<dbReference type="SUPFAM" id="SSF54593">
    <property type="entry name" value="Glyoxalase/Bleomycin resistance protein/Dihydroxybiphenyl dioxygenase"/>
    <property type="match status" value="1"/>
</dbReference>
<feature type="domain" description="VOC" evidence="1">
    <location>
        <begin position="73"/>
        <end position="194"/>
    </location>
</feature>
<gene>
    <name evidence="2" type="ORF">EXJ73_21685</name>
</gene>
<dbReference type="Pfam" id="PF00903">
    <property type="entry name" value="Glyoxalase"/>
    <property type="match status" value="1"/>
</dbReference>